<proteinExistence type="predicted"/>
<organism evidence="2 3">
    <name type="scientific">Nelumbo nucifera</name>
    <name type="common">Sacred lotus</name>
    <dbReference type="NCBI Taxonomy" id="4432"/>
    <lineage>
        <taxon>Eukaryota</taxon>
        <taxon>Viridiplantae</taxon>
        <taxon>Streptophyta</taxon>
        <taxon>Embryophyta</taxon>
        <taxon>Tracheophyta</taxon>
        <taxon>Spermatophyta</taxon>
        <taxon>Magnoliopsida</taxon>
        <taxon>Proteales</taxon>
        <taxon>Nelumbonaceae</taxon>
        <taxon>Nelumbo</taxon>
    </lineage>
</organism>
<dbReference type="Proteomes" id="UP000607653">
    <property type="component" value="Unassembled WGS sequence"/>
</dbReference>
<dbReference type="PANTHER" id="PTHR33916:SF12">
    <property type="entry name" value="NEPROSIN DOMAIN-CONTAINING PROTEIN"/>
    <property type="match status" value="1"/>
</dbReference>
<feature type="domain" description="DUF7705" evidence="1">
    <location>
        <begin position="1"/>
        <end position="133"/>
    </location>
</feature>
<dbReference type="EMBL" id="DUZY01000006">
    <property type="protein sequence ID" value="DAD42992.1"/>
    <property type="molecule type" value="Genomic_DNA"/>
</dbReference>
<gene>
    <name evidence="2" type="ORF">HUJ06_001222</name>
</gene>
<keyword evidence="3" id="KW-1185">Reference proteome</keyword>
<accession>A0A822ZCX9</accession>
<sequence length="133" mass="15270">MRSCWQNDGLRCEGNSRIDADQYFRMILSPNTGALFSPTNLACSPYHISHGGSPPIYCNDTSNFPYEANHSYCATNNAKHLEEPYQICSPYGNPMPRDIIKIPPHPVWESYGFWKKQGDEWISDLRKWKLRAG</sequence>
<dbReference type="AlphaFoldDB" id="A0A822ZCX9"/>
<protein>
    <recommendedName>
        <fullName evidence="1">DUF7705 domain-containing protein</fullName>
    </recommendedName>
</protein>
<reference evidence="2 3" key="1">
    <citation type="journal article" date="2020" name="Mol. Biol. Evol.">
        <title>Distinct Expression and Methylation Patterns for Genes with Different Fates following a Single Whole-Genome Duplication in Flowering Plants.</title>
        <authorList>
            <person name="Shi T."/>
            <person name="Rahmani R.S."/>
            <person name="Gugger P.F."/>
            <person name="Wang M."/>
            <person name="Li H."/>
            <person name="Zhang Y."/>
            <person name="Li Z."/>
            <person name="Wang Q."/>
            <person name="Van de Peer Y."/>
            <person name="Marchal K."/>
            <person name="Chen J."/>
        </authorList>
    </citation>
    <scope>NUCLEOTIDE SEQUENCE [LARGE SCALE GENOMIC DNA]</scope>
    <source>
        <tissue evidence="2">Leaf</tissue>
    </source>
</reference>
<dbReference type="PANTHER" id="PTHR33916">
    <property type="entry name" value="EXPANSIN-LIKE EG45 DOMAIN-CONTAINING PROTEIN"/>
    <property type="match status" value="1"/>
</dbReference>
<comment type="caution">
    <text evidence="2">The sequence shown here is derived from an EMBL/GenBank/DDBJ whole genome shotgun (WGS) entry which is preliminary data.</text>
</comment>
<dbReference type="InterPro" id="IPR056122">
    <property type="entry name" value="DUF7705"/>
</dbReference>
<dbReference type="Pfam" id="PF24804">
    <property type="entry name" value="DUF7705"/>
    <property type="match status" value="1"/>
</dbReference>
<evidence type="ECO:0000259" key="1">
    <source>
        <dbReference type="Pfam" id="PF24804"/>
    </source>
</evidence>
<evidence type="ECO:0000313" key="3">
    <source>
        <dbReference type="Proteomes" id="UP000607653"/>
    </source>
</evidence>
<evidence type="ECO:0000313" key="2">
    <source>
        <dbReference type="EMBL" id="DAD42992.1"/>
    </source>
</evidence>
<name>A0A822ZCX9_NELNU</name>